<accession>A0A1M6EVG4</accession>
<dbReference type="OrthoDB" id="9797568at2"/>
<gene>
    <name evidence="2" type="ORF">SAMN02745691_01015</name>
</gene>
<evidence type="ECO:0000256" key="1">
    <source>
        <dbReference type="ARBA" id="ARBA00008591"/>
    </source>
</evidence>
<dbReference type="PANTHER" id="PTHR37298:SF1">
    <property type="entry name" value="UPF0111 PROTEIN YKAA"/>
    <property type="match status" value="1"/>
</dbReference>
<protein>
    <recommendedName>
        <fullName evidence="4">TIGR00153 family protein</fullName>
    </recommendedName>
</protein>
<dbReference type="AlphaFoldDB" id="A0A1M6EVG4"/>
<dbReference type="InterPro" id="IPR052912">
    <property type="entry name" value="UPF0111_domain"/>
</dbReference>
<name>A0A1M6EVG4_9FIRM</name>
<dbReference type="InterPro" id="IPR038078">
    <property type="entry name" value="PhoU-like_sf"/>
</dbReference>
<dbReference type="RefSeq" id="WP_073993275.1">
    <property type="nucleotide sequence ID" value="NZ_FQYT01000008.1"/>
</dbReference>
<evidence type="ECO:0000313" key="3">
    <source>
        <dbReference type="Proteomes" id="UP000184342"/>
    </source>
</evidence>
<proteinExistence type="inferred from homology"/>
<dbReference type="STRING" id="1122934.SAMN02745691_01015"/>
<dbReference type="Pfam" id="PF01865">
    <property type="entry name" value="PhoU_div"/>
    <property type="match status" value="1"/>
</dbReference>
<evidence type="ECO:0000313" key="2">
    <source>
        <dbReference type="EMBL" id="SHI89445.1"/>
    </source>
</evidence>
<keyword evidence="3" id="KW-1185">Reference proteome</keyword>
<dbReference type="SUPFAM" id="SSF109755">
    <property type="entry name" value="PhoU-like"/>
    <property type="match status" value="1"/>
</dbReference>
<dbReference type="Gene3D" id="1.20.58.220">
    <property type="entry name" value="Phosphate transport system protein phou homolog 2, domain 2"/>
    <property type="match status" value="1"/>
</dbReference>
<comment type="similarity">
    <text evidence="1">Belongs to the UPF0111 family.</text>
</comment>
<reference evidence="2 3" key="1">
    <citation type="submission" date="2016-11" db="EMBL/GenBank/DDBJ databases">
        <authorList>
            <person name="Jaros S."/>
            <person name="Januszkiewicz K."/>
            <person name="Wedrychowicz H."/>
        </authorList>
    </citation>
    <scope>NUCLEOTIDE SEQUENCE [LARGE SCALE GENOMIC DNA]</scope>
    <source>
        <strain evidence="2 3">DSM 15970</strain>
    </source>
</reference>
<dbReference type="PANTHER" id="PTHR37298">
    <property type="entry name" value="UPF0111 PROTEIN YKAA"/>
    <property type="match status" value="1"/>
</dbReference>
<organism evidence="2 3">
    <name type="scientific">Parasporobacterium paucivorans DSM 15970</name>
    <dbReference type="NCBI Taxonomy" id="1122934"/>
    <lineage>
        <taxon>Bacteria</taxon>
        <taxon>Bacillati</taxon>
        <taxon>Bacillota</taxon>
        <taxon>Clostridia</taxon>
        <taxon>Lachnospirales</taxon>
        <taxon>Lachnospiraceae</taxon>
        <taxon>Parasporobacterium</taxon>
    </lineage>
</organism>
<dbReference type="EMBL" id="FQYT01000008">
    <property type="protein sequence ID" value="SHI89445.1"/>
    <property type="molecule type" value="Genomic_DNA"/>
</dbReference>
<dbReference type="InterPro" id="IPR018445">
    <property type="entry name" value="Put_Phosphate_transp_reg"/>
</dbReference>
<evidence type="ECO:0008006" key="4">
    <source>
        <dbReference type="Google" id="ProtNLM"/>
    </source>
</evidence>
<dbReference type="Proteomes" id="UP000184342">
    <property type="component" value="Unassembled WGS sequence"/>
</dbReference>
<sequence length="207" mass="24355">MKNKKNYNYFDGFIELVDSSCRCAKFLQETIVDFDESKIEDRIKEIHSIEHEADLKKHDMITALTKEFLPPIEREDIVNLSQEIDNITDAIEDVLIKLHMFNVKELKPDVIDFVNLIIKCCDALKIAIEEFPRYKKSLILKDKIIEVNHLEEDGDKLYYSTVRNMFKTIKDPIELMVWTDIYDYLEKCFDCCENAADILESIVMKNS</sequence>